<dbReference type="InterPro" id="IPR002575">
    <property type="entry name" value="Aminoglycoside_PTrfase"/>
</dbReference>
<dbReference type="EMBL" id="JAADZU010000069">
    <property type="protein sequence ID" value="NDK91458.1"/>
    <property type="molecule type" value="Genomic_DNA"/>
</dbReference>
<name>A0A7K3LT72_9ACTN</name>
<sequence length="400" mass="43722">MTRTLSAPGISTATVAEVRDRFPTDPAAQRAIDRKFTRRQGPGWSPIGLDELTEALRGLIAAQADAGTDVELRNSRWLTGGASKIQMAFDLVSDEHPEPRKLLLRMDPPESLNATIKTSEFEILRGVAGVLPAPEVLWVDDEACHLPEPGLVCGFVSGVTKPTLATTGQVSGLGTDFGPALRKPLGDQLIAGLAALHTIDPGSWGSEALTVPAAGTTERASRQLNFERQLWTLDSLDASPIMELAANWLARNLPVMDRVSVVHGDFRSGNFLFDEDTATITAWLDWESAHLGDRHYDLAYCAQDLFGHYDETGETFLVSGLVPREEFFERYSEASGLTVDPERLRWYSIFCGFSATVKTLATSMRIAQLGRSHQDVLLARLEGTVPILLGQLGRQLQEVL</sequence>
<dbReference type="InterPro" id="IPR051678">
    <property type="entry name" value="AGP_Transferase"/>
</dbReference>
<accession>A0A7K3LT72</accession>
<evidence type="ECO:0000313" key="2">
    <source>
        <dbReference type="EMBL" id="NDK91458.1"/>
    </source>
</evidence>
<protein>
    <submittedName>
        <fullName evidence="2">Phosphotransferase family protein</fullName>
    </submittedName>
</protein>
<reference evidence="2 3" key="1">
    <citation type="submission" date="2020-01" db="EMBL/GenBank/DDBJ databases">
        <title>Investigation of new actinobacteria for the biodesulphurisation of diesel fuel.</title>
        <authorList>
            <person name="Athi Narayanan S.M."/>
        </authorList>
    </citation>
    <scope>NUCLEOTIDE SEQUENCE [LARGE SCALE GENOMIC DNA]</scope>
    <source>
        <strain evidence="2 3">213E</strain>
    </source>
</reference>
<organism evidence="2 3">
    <name type="scientific">Gordonia desulfuricans</name>
    <dbReference type="NCBI Taxonomy" id="89051"/>
    <lineage>
        <taxon>Bacteria</taxon>
        <taxon>Bacillati</taxon>
        <taxon>Actinomycetota</taxon>
        <taxon>Actinomycetes</taxon>
        <taxon>Mycobacteriales</taxon>
        <taxon>Gordoniaceae</taxon>
        <taxon>Gordonia</taxon>
    </lineage>
</organism>
<dbReference type="Proteomes" id="UP000466307">
    <property type="component" value="Unassembled WGS sequence"/>
</dbReference>
<dbReference type="Gene3D" id="3.30.200.20">
    <property type="entry name" value="Phosphorylase Kinase, domain 1"/>
    <property type="match status" value="1"/>
</dbReference>
<proteinExistence type="predicted"/>
<dbReference type="InterPro" id="IPR041726">
    <property type="entry name" value="ACAD10_11_N"/>
</dbReference>
<dbReference type="Gene3D" id="3.90.1200.10">
    <property type="match status" value="1"/>
</dbReference>
<evidence type="ECO:0000259" key="1">
    <source>
        <dbReference type="Pfam" id="PF01636"/>
    </source>
</evidence>
<feature type="domain" description="Aminoglycoside phosphotransferase" evidence="1">
    <location>
        <begin position="98"/>
        <end position="347"/>
    </location>
</feature>
<evidence type="ECO:0000313" key="3">
    <source>
        <dbReference type="Proteomes" id="UP000466307"/>
    </source>
</evidence>
<dbReference type="AlphaFoldDB" id="A0A7K3LT72"/>
<dbReference type="SUPFAM" id="SSF56112">
    <property type="entry name" value="Protein kinase-like (PK-like)"/>
    <property type="match status" value="1"/>
</dbReference>
<keyword evidence="3" id="KW-1185">Reference proteome</keyword>
<dbReference type="Pfam" id="PF01636">
    <property type="entry name" value="APH"/>
    <property type="match status" value="1"/>
</dbReference>
<dbReference type="InterPro" id="IPR011009">
    <property type="entry name" value="Kinase-like_dom_sf"/>
</dbReference>
<dbReference type="GO" id="GO:0016740">
    <property type="term" value="F:transferase activity"/>
    <property type="evidence" value="ECO:0007669"/>
    <property type="project" value="UniProtKB-KW"/>
</dbReference>
<dbReference type="RefSeq" id="WP_020790070.1">
    <property type="nucleotide sequence ID" value="NZ_JAADZU010000069.1"/>
</dbReference>
<gene>
    <name evidence="2" type="ORF">GYA93_18020</name>
</gene>
<comment type="caution">
    <text evidence="2">The sequence shown here is derived from an EMBL/GenBank/DDBJ whole genome shotgun (WGS) entry which is preliminary data.</text>
</comment>
<dbReference type="PANTHER" id="PTHR21310">
    <property type="entry name" value="AMINOGLYCOSIDE PHOSPHOTRANSFERASE-RELATED-RELATED"/>
    <property type="match status" value="1"/>
</dbReference>
<dbReference type="CDD" id="cd05154">
    <property type="entry name" value="ACAD10_11_N-like"/>
    <property type="match status" value="1"/>
</dbReference>
<keyword evidence="2" id="KW-0808">Transferase</keyword>